<evidence type="ECO:0000313" key="1">
    <source>
        <dbReference type="EMBL" id="RCV39003.1"/>
    </source>
</evidence>
<reference evidence="1" key="2">
    <citation type="submission" date="2015-07" db="EMBL/GenBank/DDBJ databases">
        <authorList>
            <person name="Noorani M."/>
        </authorList>
    </citation>
    <scope>NUCLEOTIDE SEQUENCE</scope>
    <source>
        <strain evidence="1">Yugu1</strain>
    </source>
</reference>
<dbReference type="AlphaFoldDB" id="A0A368S9I8"/>
<gene>
    <name evidence="1" type="ORF">SETIT_8G187500v2</name>
</gene>
<dbReference type="EMBL" id="CM003535">
    <property type="protein sequence ID" value="RCV39003.1"/>
    <property type="molecule type" value="Genomic_DNA"/>
</dbReference>
<proteinExistence type="predicted"/>
<accession>A0A368S9I8</accession>
<name>A0A368S9I8_SETIT</name>
<reference evidence="1" key="1">
    <citation type="journal article" date="2012" name="Nat. Biotechnol.">
        <title>Reference genome sequence of the model plant Setaria.</title>
        <authorList>
            <person name="Bennetzen J.L."/>
            <person name="Schmutz J."/>
            <person name="Wang H."/>
            <person name="Percifield R."/>
            <person name="Hawkins J."/>
            <person name="Pontaroli A.C."/>
            <person name="Estep M."/>
            <person name="Feng L."/>
            <person name="Vaughn J.N."/>
            <person name="Grimwood J."/>
            <person name="Jenkins J."/>
            <person name="Barry K."/>
            <person name="Lindquist E."/>
            <person name="Hellsten U."/>
            <person name="Deshpande S."/>
            <person name="Wang X."/>
            <person name="Wu X."/>
            <person name="Mitros T."/>
            <person name="Triplett J."/>
            <person name="Yang X."/>
            <person name="Ye C.Y."/>
            <person name="Mauro-Herrera M."/>
            <person name="Wang L."/>
            <person name="Li P."/>
            <person name="Sharma M."/>
            <person name="Sharma R."/>
            <person name="Ronald P.C."/>
            <person name="Panaud O."/>
            <person name="Kellogg E.A."/>
            <person name="Brutnell T.P."/>
            <person name="Doust A.N."/>
            <person name="Tuskan G.A."/>
            <person name="Rokhsar D."/>
            <person name="Devos K.M."/>
        </authorList>
    </citation>
    <scope>NUCLEOTIDE SEQUENCE [LARGE SCALE GENOMIC DNA]</scope>
    <source>
        <strain evidence="1">Yugu1</strain>
    </source>
</reference>
<organism evidence="1">
    <name type="scientific">Setaria italica</name>
    <name type="common">Foxtail millet</name>
    <name type="synonym">Panicum italicum</name>
    <dbReference type="NCBI Taxonomy" id="4555"/>
    <lineage>
        <taxon>Eukaryota</taxon>
        <taxon>Viridiplantae</taxon>
        <taxon>Streptophyta</taxon>
        <taxon>Embryophyta</taxon>
        <taxon>Tracheophyta</taxon>
        <taxon>Spermatophyta</taxon>
        <taxon>Magnoliopsida</taxon>
        <taxon>Liliopsida</taxon>
        <taxon>Poales</taxon>
        <taxon>Poaceae</taxon>
        <taxon>PACMAD clade</taxon>
        <taxon>Panicoideae</taxon>
        <taxon>Panicodae</taxon>
        <taxon>Paniceae</taxon>
        <taxon>Cenchrinae</taxon>
        <taxon>Setaria</taxon>
    </lineage>
</organism>
<protein>
    <submittedName>
        <fullName evidence="1">Uncharacterized protein</fullName>
    </submittedName>
</protein>
<sequence>MSRAGWSRPSIPISHMFSAEKFRDLISIRILLLVYCCSSRVPQDPKGERAVGSSPPPWPIQSVPVCTHALVVEGGNSGLAFSVMHTGSDHSLFRRGSLYRCRIGALAAATISAVHLVWHQHWKKAQKPEKLSLLSFHAGTFAGVVVEP</sequence>